<dbReference type="CDD" id="cd00063">
    <property type="entry name" value="FN3"/>
    <property type="match status" value="1"/>
</dbReference>
<feature type="signal peptide" evidence="2">
    <location>
        <begin position="1"/>
        <end position="19"/>
    </location>
</feature>
<dbReference type="InterPro" id="IPR013783">
    <property type="entry name" value="Ig-like_fold"/>
</dbReference>
<dbReference type="SMART" id="SM00408">
    <property type="entry name" value="IGc2"/>
    <property type="match status" value="4"/>
</dbReference>
<evidence type="ECO:0000259" key="4">
    <source>
        <dbReference type="PROSITE" id="PS50853"/>
    </source>
</evidence>
<dbReference type="InterPro" id="IPR036116">
    <property type="entry name" value="FN3_sf"/>
</dbReference>
<evidence type="ECO:0000259" key="3">
    <source>
        <dbReference type="PROSITE" id="PS50835"/>
    </source>
</evidence>
<dbReference type="InterPro" id="IPR036179">
    <property type="entry name" value="Ig-like_dom_sf"/>
</dbReference>
<keyword evidence="6" id="KW-1185">Reference proteome</keyword>
<evidence type="ECO:0000256" key="1">
    <source>
        <dbReference type="SAM" id="MobiDB-lite"/>
    </source>
</evidence>
<feature type="domain" description="Ig-like" evidence="3">
    <location>
        <begin position="292"/>
        <end position="376"/>
    </location>
</feature>
<dbReference type="Gene3D" id="2.60.40.10">
    <property type="entry name" value="Immunoglobulins"/>
    <property type="match status" value="5"/>
</dbReference>
<feature type="domain" description="Ig-like" evidence="3">
    <location>
        <begin position="383"/>
        <end position="469"/>
    </location>
</feature>
<dbReference type="PROSITE" id="PS50835">
    <property type="entry name" value="IG_LIKE"/>
    <property type="match status" value="3"/>
</dbReference>
<dbReference type="PROSITE" id="PS50853">
    <property type="entry name" value="FN3"/>
    <property type="match status" value="1"/>
</dbReference>
<dbReference type="PANTHER" id="PTHR45889">
    <property type="entry name" value="IG-LIKE DOMAIN-CONTAINING PROTEIN"/>
    <property type="match status" value="1"/>
</dbReference>
<feature type="compositionally biased region" description="Low complexity" evidence="1">
    <location>
        <begin position="700"/>
        <end position="710"/>
    </location>
</feature>
<organism evidence="5 6">
    <name type="scientific">Mytilus coruscus</name>
    <name type="common">Sea mussel</name>
    <dbReference type="NCBI Taxonomy" id="42192"/>
    <lineage>
        <taxon>Eukaryota</taxon>
        <taxon>Metazoa</taxon>
        <taxon>Spiralia</taxon>
        <taxon>Lophotrochozoa</taxon>
        <taxon>Mollusca</taxon>
        <taxon>Bivalvia</taxon>
        <taxon>Autobranchia</taxon>
        <taxon>Pteriomorphia</taxon>
        <taxon>Mytilida</taxon>
        <taxon>Mytiloidea</taxon>
        <taxon>Mytilidae</taxon>
        <taxon>Mytilinae</taxon>
        <taxon>Mytilus</taxon>
    </lineage>
</organism>
<proteinExistence type="predicted"/>
<dbReference type="SUPFAM" id="SSF48726">
    <property type="entry name" value="Immunoglobulin"/>
    <property type="match status" value="4"/>
</dbReference>
<dbReference type="EMBL" id="CACVKT020008727">
    <property type="protein sequence ID" value="CAC5417084.1"/>
    <property type="molecule type" value="Genomic_DNA"/>
</dbReference>
<dbReference type="Pfam" id="PF13927">
    <property type="entry name" value="Ig_3"/>
    <property type="match status" value="3"/>
</dbReference>
<evidence type="ECO:0000256" key="2">
    <source>
        <dbReference type="SAM" id="SignalP"/>
    </source>
</evidence>
<protein>
    <submittedName>
        <fullName evidence="5">HMCN</fullName>
    </submittedName>
</protein>
<dbReference type="PANTHER" id="PTHR45889:SF8">
    <property type="entry name" value="IG-LIKE DOMAIN-CONTAINING PROTEIN"/>
    <property type="match status" value="1"/>
</dbReference>
<dbReference type="OrthoDB" id="6283450at2759"/>
<sequence>MMTISELACFMLIFPNVLAVNVTYHFKNETVVLPCEQLSDYPIIWYGPPNLSTYAIGKDINQNLSKSDRLLIAHTNGFPQYNLKIRYFSIDDRGLYKCVRRGPYNKVQEIYFDLEITKAPRNLTIENEDSNNIVYGYLNKPFNLTCNVIEGIPKGQLVWIVNNKTVKEAAASSLVYFLRPQQNDHLKLLSCATMSYKTVPPDVWISPNHSMYILNEGDDLSIYCKYISNHEITKLEWGRLLTINSQLEYIQSSANLSIQNIKSENAGQYVCTVSNMAGNDSETVSIEVHLPPDVWISPNHSMYIFNEGDNLSIYCKYISNHEITELEWGRLLTINSQLEYIQSSANLTIQNIKRENAGRYVCTVSNMAGKDSETVSIEVHLPPNVWISTDHNAVILDEGDNLTLYCNYSSNHNITDLKWNRLLPTKSQLWTSQSSPDLFIRNIQRVHAGQYVCTVSNMAGNGSDNVTIKVNSPLKAPQNIMAVAFSDRIIVKWTSDLDIGLQETFVVEYRKHVESSWSQVFVEDRYTAVINGLVADTVYLVRVYSRTPSRKSYRTDNIIVKTAFKKRQKFCRNNDRVRQPHRHAETSVQPAHYDEIDSMYYNPINETISPQNIRNNTQRTPSTGNANFELSEVNNSSSENTTPYIDHQLIKSSHENISPGSSSDESYLVPCRNYIDFDLENITENQHLEINVDEPEIPNDESSVSSDNSETNIKSFRSYESLKGSNMNEHCYKSYNDIDV</sequence>
<dbReference type="InterPro" id="IPR003599">
    <property type="entry name" value="Ig_sub"/>
</dbReference>
<dbReference type="SUPFAM" id="SSF49265">
    <property type="entry name" value="Fibronectin type III"/>
    <property type="match status" value="1"/>
</dbReference>
<dbReference type="Proteomes" id="UP000507470">
    <property type="component" value="Unassembled WGS sequence"/>
</dbReference>
<evidence type="ECO:0000313" key="6">
    <source>
        <dbReference type="Proteomes" id="UP000507470"/>
    </source>
</evidence>
<accession>A0A6J8E8L1</accession>
<feature type="domain" description="Ig-like" evidence="3">
    <location>
        <begin position="201"/>
        <end position="287"/>
    </location>
</feature>
<dbReference type="SMART" id="SM00060">
    <property type="entry name" value="FN3"/>
    <property type="match status" value="1"/>
</dbReference>
<feature type="region of interest" description="Disordered" evidence="1">
    <location>
        <begin position="692"/>
        <end position="712"/>
    </location>
</feature>
<name>A0A6J8E8L1_MYTCO</name>
<keyword evidence="2" id="KW-0732">Signal</keyword>
<gene>
    <name evidence="5" type="ORF">MCOR_49639</name>
</gene>
<evidence type="ECO:0000313" key="5">
    <source>
        <dbReference type="EMBL" id="CAC5417084.1"/>
    </source>
</evidence>
<dbReference type="InterPro" id="IPR003961">
    <property type="entry name" value="FN3_dom"/>
</dbReference>
<dbReference type="SMART" id="SM00409">
    <property type="entry name" value="IG"/>
    <property type="match status" value="4"/>
</dbReference>
<feature type="chain" id="PRO_5026932549" evidence="2">
    <location>
        <begin position="20"/>
        <end position="740"/>
    </location>
</feature>
<dbReference type="InterPro" id="IPR003598">
    <property type="entry name" value="Ig_sub2"/>
</dbReference>
<feature type="domain" description="Fibronectin type-III" evidence="4">
    <location>
        <begin position="473"/>
        <end position="565"/>
    </location>
</feature>
<dbReference type="InterPro" id="IPR007110">
    <property type="entry name" value="Ig-like_dom"/>
</dbReference>
<reference evidence="5 6" key="1">
    <citation type="submission" date="2020-06" db="EMBL/GenBank/DDBJ databases">
        <authorList>
            <person name="Li R."/>
            <person name="Bekaert M."/>
        </authorList>
    </citation>
    <scope>NUCLEOTIDE SEQUENCE [LARGE SCALE GENOMIC DNA]</scope>
    <source>
        <strain evidence="6">wild</strain>
    </source>
</reference>
<dbReference type="AlphaFoldDB" id="A0A6J8E8L1"/>